<name>A0A1F7IFY7_9BACT</name>
<sequence>MLQSTVKTPKQKEILAQFYSNLALVVIAGGIVTPLLTSIGKIDLFILRSLVSIGGAVALINLSLKFLK</sequence>
<evidence type="ECO:0000313" key="2">
    <source>
        <dbReference type="EMBL" id="OGK42279.1"/>
    </source>
</evidence>
<gene>
    <name evidence="2" type="ORF">A2954_04700</name>
</gene>
<keyword evidence="1" id="KW-0812">Transmembrane</keyword>
<dbReference type="Proteomes" id="UP000177698">
    <property type="component" value="Unassembled WGS sequence"/>
</dbReference>
<reference evidence="2 3" key="1">
    <citation type="journal article" date="2016" name="Nat. Commun.">
        <title>Thousands of microbial genomes shed light on interconnected biogeochemical processes in an aquifer system.</title>
        <authorList>
            <person name="Anantharaman K."/>
            <person name="Brown C.T."/>
            <person name="Hug L.A."/>
            <person name="Sharon I."/>
            <person name="Castelle C.J."/>
            <person name="Probst A.J."/>
            <person name="Thomas B.C."/>
            <person name="Singh A."/>
            <person name="Wilkins M.J."/>
            <person name="Karaoz U."/>
            <person name="Brodie E.L."/>
            <person name="Williams K.H."/>
            <person name="Hubbard S.S."/>
            <person name="Banfield J.F."/>
        </authorList>
    </citation>
    <scope>NUCLEOTIDE SEQUENCE [LARGE SCALE GENOMIC DNA]</scope>
</reference>
<organism evidence="2 3">
    <name type="scientific">Candidatus Roizmanbacteria bacterium RIFCSPLOWO2_01_FULL_37_12</name>
    <dbReference type="NCBI Taxonomy" id="1802056"/>
    <lineage>
        <taxon>Bacteria</taxon>
        <taxon>Candidatus Roizmaniibacteriota</taxon>
    </lineage>
</organism>
<keyword evidence="1" id="KW-1133">Transmembrane helix</keyword>
<comment type="caution">
    <text evidence="2">The sequence shown here is derived from an EMBL/GenBank/DDBJ whole genome shotgun (WGS) entry which is preliminary data.</text>
</comment>
<protein>
    <submittedName>
        <fullName evidence="2">Uncharacterized protein</fullName>
    </submittedName>
</protein>
<feature type="transmembrane region" description="Helical" evidence="1">
    <location>
        <begin position="45"/>
        <end position="64"/>
    </location>
</feature>
<dbReference type="AlphaFoldDB" id="A0A1F7IFY7"/>
<proteinExistence type="predicted"/>
<feature type="transmembrane region" description="Helical" evidence="1">
    <location>
        <begin position="21"/>
        <end position="39"/>
    </location>
</feature>
<accession>A0A1F7IFY7</accession>
<evidence type="ECO:0000256" key="1">
    <source>
        <dbReference type="SAM" id="Phobius"/>
    </source>
</evidence>
<dbReference type="EMBL" id="MGAG01000003">
    <property type="protein sequence ID" value="OGK42279.1"/>
    <property type="molecule type" value="Genomic_DNA"/>
</dbReference>
<evidence type="ECO:0000313" key="3">
    <source>
        <dbReference type="Proteomes" id="UP000177698"/>
    </source>
</evidence>
<keyword evidence="1" id="KW-0472">Membrane</keyword>